<accession>A0A8S5LMP3</accession>
<dbReference type="SUPFAM" id="SSF54106">
    <property type="entry name" value="LysM domain"/>
    <property type="match status" value="1"/>
</dbReference>
<evidence type="ECO:0000313" key="5">
    <source>
        <dbReference type="EMBL" id="DAD71170.1"/>
    </source>
</evidence>
<dbReference type="PANTHER" id="PTHR34135:SF2">
    <property type="entry name" value="LYSOZYME"/>
    <property type="match status" value="1"/>
</dbReference>
<organism evidence="5">
    <name type="scientific">Siphoviridae sp. ctkyH28</name>
    <dbReference type="NCBI Taxonomy" id="2827585"/>
    <lineage>
        <taxon>Viruses</taxon>
        <taxon>Duplodnaviria</taxon>
        <taxon>Heunggongvirae</taxon>
        <taxon>Uroviricota</taxon>
        <taxon>Caudoviricetes</taxon>
    </lineage>
</organism>
<dbReference type="InterPro" id="IPR002053">
    <property type="entry name" value="Glyco_hydro_25"/>
</dbReference>
<evidence type="ECO:0000256" key="3">
    <source>
        <dbReference type="ARBA" id="ARBA00012732"/>
    </source>
</evidence>
<dbReference type="SMART" id="SM00257">
    <property type="entry name" value="LysM"/>
    <property type="match status" value="1"/>
</dbReference>
<feature type="domain" description="LysM" evidence="4">
    <location>
        <begin position="225"/>
        <end position="269"/>
    </location>
</feature>
<comment type="similarity">
    <text evidence="2">Belongs to the glycosyl hydrolase 25 family.</text>
</comment>
<dbReference type="CDD" id="cd00118">
    <property type="entry name" value="LysM"/>
    <property type="match status" value="1"/>
</dbReference>
<dbReference type="Pfam" id="PF01183">
    <property type="entry name" value="Glyco_hydro_25"/>
    <property type="match status" value="1"/>
</dbReference>
<dbReference type="InterPro" id="IPR013168">
    <property type="entry name" value="Cpl_7_lyso_C"/>
</dbReference>
<dbReference type="SUPFAM" id="SSF51445">
    <property type="entry name" value="(Trans)glycosidases"/>
    <property type="match status" value="1"/>
</dbReference>
<dbReference type="InterPro" id="IPR018392">
    <property type="entry name" value="LysM"/>
</dbReference>
<dbReference type="PROSITE" id="PS51904">
    <property type="entry name" value="GLYCOSYL_HYDROL_F25_2"/>
    <property type="match status" value="1"/>
</dbReference>
<dbReference type="InterPro" id="IPR036779">
    <property type="entry name" value="LysM_dom_sf"/>
</dbReference>
<comment type="catalytic activity">
    <reaction evidence="1">
        <text>Hydrolysis of (1-&gt;4)-beta-linkages between N-acetylmuramic acid and N-acetyl-D-glucosamine residues in a peptidoglycan and between N-acetyl-D-glucosamine residues in chitodextrins.</text>
        <dbReference type="EC" id="3.2.1.17"/>
    </reaction>
</comment>
<name>A0A8S5LMP3_9CAUD</name>
<dbReference type="Gene3D" id="3.20.20.80">
    <property type="entry name" value="Glycosidases"/>
    <property type="match status" value="1"/>
</dbReference>
<evidence type="ECO:0000256" key="2">
    <source>
        <dbReference type="ARBA" id="ARBA00010646"/>
    </source>
</evidence>
<dbReference type="EMBL" id="BK015877">
    <property type="protein sequence ID" value="DAD71170.1"/>
    <property type="molecule type" value="Genomic_DNA"/>
</dbReference>
<reference evidence="5" key="1">
    <citation type="journal article" date="2021" name="Proc. Natl. Acad. Sci. U.S.A.">
        <title>A Catalog of Tens of Thousands of Viruses from Human Metagenomes Reveals Hidden Associations with Chronic Diseases.</title>
        <authorList>
            <person name="Tisza M.J."/>
            <person name="Buck C.B."/>
        </authorList>
    </citation>
    <scope>NUCLEOTIDE SEQUENCE</scope>
    <source>
        <strain evidence="5">CtkyH28</strain>
    </source>
</reference>
<evidence type="ECO:0000256" key="1">
    <source>
        <dbReference type="ARBA" id="ARBA00000632"/>
    </source>
</evidence>
<dbReference type="Pfam" id="PF01476">
    <property type="entry name" value="LysM"/>
    <property type="match status" value="1"/>
</dbReference>
<evidence type="ECO:0000259" key="4">
    <source>
        <dbReference type="PROSITE" id="PS51782"/>
    </source>
</evidence>
<dbReference type="Pfam" id="PF08230">
    <property type="entry name" value="CW_7"/>
    <property type="match status" value="1"/>
</dbReference>
<dbReference type="Gene3D" id="3.10.350.10">
    <property type="entry name" value="LysM domain"/>
    <property type="match status" value="1"/>
</dbReference>
<dbReference type="GO" id="GO:0016998">
    <property type="term" value="P:cell wall macromolecule catabolic process"/>
    <property type="evidence" value="ECO:0007669"/>
    <property type="project" value="InterPro"/>
</dbReference>
<dbReference type="GO" id="GO:0003796">
    <property type="term" value="F:lysozyme activity"/>
    <property type="evidence" value="ECO:0007669"/>
    <property type="project" value="UniProtKB-EC"/>
</dbReference>
<dbReference type="EC" id="3.2.1.17" evidence="3"/>
<dbReference type="SMART" id="SM01095">
    <property type="entry name" value="Cpl-7"/>
    <property type="match status" value="1"/>
</dbReference>
<sequence>MTLKVIDVSAHNGTIIWKNVKGKVDAAILRAGYRGYGSAGTLAEDKRFRANAAAANALNIPIGAYWLSQALNEKEAEEEAAYLVKLLKPFRIAYPVYLDSEYCEQNANGRGDRISKAQRTKNALAFLKAITEAGYIAGLYCAENWYTDEIDGDAIRDAGYTIWCARLARKPRIGNHDAWQYTWTAKVPGVPGDVDMSEFYRDFAHGGAAAATKPATKPTTDAQETAYTVKRGDTLSGIAARFGMSCAILAAYNGIANPNRIHTGQKIKIPGKLKPLDEIAKEVLAGKWGNGADRKKRLAAAGYDYAEVQAKVNSLV</sequence>
<proteinExistence type="inferred from homology"/>
<dbReference type="PANTHER" id="PTHR34135">
    <property type="entry name" value="LYSOZYME"/>
    <property type="match status" value="1"/>
</dbReference>
<protein>
    <recommendedName>
        <fullName evidence="3">lysozyme</fullName>
        <ecNumber evidence="3">3.2.1.17</ecNumber>
    </recommendedName>
</protein>
<dbReference type="PROSITE" id="PS51782">
    <property type="entry name" value="LYSM"/>
    <property type="match status" value="1"/>
</dbReference>
<dbReference type="GO" id="GO:0009253">
    <property type="term" value="P:peptidoglycan catabolic process"/>
    <property type="evidence" value="ECO:0007669"/>
    <property type="project" value="InterPro"/>
</dbReference>
<dbReference type="GO" id="GO:0016052">
    <property type="term" value="P:carbohydrate catabolic process"/>
    <property type="evidence" value="ECO:0007669"/>
    <property type="project" value="TreeGrafter"/>
</dbReference>
<dbReference type="InterPro" id="IPR017853">
    <property type="entry name" value="GH"/>
</dbReference>